<dbReference type="AlphaFoldDB" id="A0ABC9FJ56"/>
<dbReference type="Proteomes" id="UP001497457">
    <property type="component" value="Chromosome 6rd"/>
</dbReference>
<protein>
    <submittedName>
        <fullName evidence="1">Uncharacterized protein</fullName>
    </submittedName>
</protein>
<dbReference type="EMBL" id="OZ075116">
    <property type="protein sequence ID" value="CAL5075744.1"/>
    <property type="molecule type" value="Genomic_DNA"/>
</dbReference>
<name>A0ABC9FJ56_9POAL</name>
<keyword evidence="2" id="KW-1185">Reference proteome</keyword>
<reference evidence="1" key="1">
    <citation type="submission" date="2024-10" db="EMBL/GenBank/DDBJ databases">
        <authorList>
            <person name="Ryan C."/>
        </authorList>
    </citation>
    <scope>NUCLEOTIDE SEQUENCE [LARGE SCALE GENOMIC DNA]</scope>
</reference>
<organism evidence="1 2">
    <name type="scientific">Urochloa decumbens</name>
    <dbReference type="NCBI Taxonomy" id="240449"/>
    <lineage>
        <taxon>Eukaryota</taxon>
        <taxon>Viridiplantae</taxon>
        <taxon>Streptophyta</taxon>
        <taxon>Embryophyta</taxon>
        <taxon>Tracheophyta</taxon>
        <taxon>Spermatophyta</taxon>
        <taxon>Magnoliopsida</taxon>
        <taxon>Liliopsida</taxon>
        <taxon>Poales</taxon>
        <taxon>Poaceae</taxon>
        <taxon>PACMAD clade</taxon>
        <taxon>Panicoideae</taxon>
        <taxon>Panicodae</taxon>
        <taxon>Paniceae</taxon>
        <taxon>Melinidinae</taxon>
        <taxon>Urochloa</taxon>
    </lineage>
</organism>
<evidence type="ECO:0000313" key="2">
    <source>
        <dbReference type="Proteomes" id="UP001497457"/>
    </source>
</evidence>
<evidence type="ECO:0000313" key="1">
    <source>
        <dbReference type="EMBL" id="CAL5075744.1"/>
    </source>
</evidence>
<accession>A0ABC9FJ56</accession>
<dbReference type="PANTHER" id="PTHR35161:SF18">
    <property type="entry name" value="METAXIN GLUTATHIONE S-TRANSFERASE DOMAIN-CONTAINING PROTEIN"/>
    <property type="match status" value="1"/>
</dbReference>
<gene>
    <name evidence="1" type="ORF">URODEC1_LOCUS105818</name>
</gene>
<sequence>MLNLQFGSFHKSTVKAADLTARKALPFIRYDGYMDPLSHQSLKDGSIPLAQYLTKTDCLSAVPQLQGSAAALETLLDLPGELAACTERVATEDGKVFCTSLLEALWEAEQIGECFEDFDATNIYIRGRKVVLYMVKRIDLQPAQLIRNYKSAKKIIEDAFLHDGPIPEDIQHLLDMIESEHDKRSLFRIHASLWTLSNRGGMYMRMHEQLKRLPVAVKQAILRVMGHLKYIATWRSDVQTNALLNAIYTHKAGIYAVPAIVVQPLAVQLKEGTLFTDYLRNRVAHRMDKYGLYRLPFSAQGTELVALIRWPLALPTLQYELHKVRLLNDLNIGELY</sequence>
<dbReference type="PANTHER" id="PTHR35161">
    <property type="entry name" value="OS02G0303100 PROTEIN"/>
    <property type="match status" value="1"/>
</dbReference>
<proteinExistence type="predicted"/>